<dbReference type="InterPro" id="IPR039418">
    <property type="entry name" value="LexA-like"/>
</dbReference>
<feature type="domain" description="Peptidase S24/S26A/S26B/S26C" evidence="1">
    <location>
        <begin position="123"/>
        <end position="218"/>
    </location>
</feature>
<proteinExistence type="predicted"/>
<name>M9RR57_9RHOB</name>
<evidence type="ECO:0000259" key="1">
    <source>
        <dbReference type="Pfam" id="PF00717"/>
    </source>
</evidence>
<keyword evidence="3" id="KW-1185">Reference proteome</keyword>
<protein>
    <recommendedName>
        <fullName evidence="1">Peptidase S24/S26A/S26B/S26C domain-containing protein</fullName>
    </recommendedName>
</protein>
<evidence type="ECO:0000313" key="2">
    <source>
        <dbReference type="EMBL" id="AGI72906.1"/>
    </source>
</evidence>
<evidence type="ECO:0000313" key="3">
    <source>
        <dbReference type="Proteomes" id="UP000004688"/>
    </source>
</evidence>
<dbReference type="Proteomes" id="UP000004688">
    <property type="component" value="Chromosome"/>
</dbReference>
<dbReference type="Pfam" id="PF00717">
    <property type="entry name" value="Peptidase_S24"/>
    <property type="match status" value="1"/>
</dbReference>
<dbReference type="InterPro" id="IPR036286">
    <property type="entry name" value="LexA/Signal_pep-like_sf"/>
</dbReference>
<dbReference type="HOGENOM" id="CLU_1260648_0_0_5"/>
<sequence length="218" mass="23603">MSIIDAALLRKGLSAAAASRLAVGNPSLIKNMRNKTGNPKRFNAHALKQLADVLDLEFYFGDARTQTVVHLPAGFAERTIEPLAAATARQEALEMGFLPIPYHSAALPNFRGTAPVALARQWLTASTLVAETLAFLPVVTDDMIPTLTIGALALLDTSDVDLHDDGIWALALKGRYVFARIQRPSPNMLVLKGDKPNQPVQVFKDAELRTLKVLGKVV</sequence>
<dbReference type="CDD" id="cd06529">
    <property type="entry name" value="S24_LexA-like"/>
    <property type="match status" value="1"/>
</dbReference>
<accession>M9RR57</accession>
<reference evidence="2 3" key="1">
    <citation type="journal article" date="2013" name="PLoS ONE">
        <title>Poles Apart: Arctic and Antarctic Octadecabacter strains Share High Genome Plasticity and a New Type of Xanthorhodopsin.</title>
        <authorList>
            <person name="Vollmers J."/>
            <person name="Voget S."/>
            <person name="Dietrich S."/>
            <person name="Gollnow K."/>
            <person name="Smits M."/>
            <person name="Meyer K."/>
            <person name="Brinkhoff T."/>
            <person name="Simon M."/>
            <person name="Daniel R."/>
        </authorList>
    </citation>
    <scope>NUCLEOTIDE SEQUENCE [LARGE SCALE GENOMIC DNA]</scope>
    <source>
        <strain evidence="2 3">238</strain>
    </source>
</reference>
<organism evidence="2 3">
    <name type="scientific">Octadecabacter arcticus 238</name>
    <dbReference type="NCBI Taxonomy" id="391616"/>
    <lineage>
        <taxon>Bacteria</taxon>
        <taxon>Pseudomonadati</taxon>
        <taxon>Pseudomonadota</taxon>
        <taxon>Alphaproteobacteria</taxon>
        <taxon>Rhodobacterales</taxon>
        <taxon>Roseobacteraceae</taxon>
        <taxon>Octadecabacter</taxon>
    </lineage>
</organism>
<dbReference type="InterPro" id="IPR015927">
    <property type="entry name" value="Peptidase_S24_S26A/B/C"/>
</dbReference>
<dbReference type="eggNOG" id="COG2932">
    <property type="taxonomic scope" value="Bacteria"/>
</dbReference>
<gene>
    <name evidence="2" type="ORF">OA238_c28840</name>
</gene>
<dbReference type="SUPFAM" id="SSF51306">
    <property type="entry name" value="LexA/Signal peptidase"/>
    <property type="match status" value="1"/>
</dbReference>
<dbReference type="KEGG" id="oar:OA238_c28840"/>
<dbReference type="EMBL" id="CP003742">
    <property type="protein sequence ID" value="AGI72906.1"/>
    <property type="molecule type" value="Genomic_DNA"/>
</dbReference>
<dbReference type="AlphaFoldDB" id="M9RR57"/>
<dbReference type="RefSeq" id="WP_015495954.1">
    <property type="nucleotide sequence ID" value="NC_020908.1"/>
</dbReference>